<name>A0AAN2PKC0_9BACI</name>
<sequence length="308" mass="34772">MKKMVGLFLFIVLIIFGFYLQQNNSASNHKEKIFVEDFKGTNDSAKIQAAIDHAKKNKLKTVMLDDREYTISSPIKVRKGVKLLFGYGTKFIVEGNFRVLELEQNASIEGAYVVINDAEFNSEVIYLDGKYKYYNTWNKTEVKDVNIINWSESNQGTGISLYAGGKEHEISFVNFENVKVAGMETGVKLIAEKPSSGKAWINANRFLNLSLEDCVNMIYIDSNFTVPNEVSGNQFTNLQIQPSGKTKSILKVSGQYNKFEGMVWDLDKITLQNEVIEFRDNSMGTIIEIPSLPISRIADRGQANILNQ</sequence>
<evidence type="ECO:0000313" key="2">
    <source>
        <dbReference type="Proteomes" id="UP000182110"/>
    </source>
</evidence>
<dbReference type="Gene3D" id="2.160.20.10">
    <property type="entry name" value="Single-stranded right-handed beta-helix, Pectin lyase-like"/>
    <property type="match status" value="1"/>
</dbReference>
<keyword evidence="1" id="KW-0456">Lyase</keyword>
<gene>
    <name evidence="1" type="ORF">BN1180_04013</name>
</gene>
<comment type="caution">
    <text evidence="1">The sequence shown here is derived from an EMBL/GenBank/DDBJ whole genome shotgun (WGS) entry which is preliminary data.</text>
</comment>
<dbReference type="InterPro" id="IPR012334">
    <property type="entry name" value="Pectin_lyas_fold"/>
</dbReference>
<accession>A0AAN2PKC0</accession>
<dbReference type="InterPro" id="IPR011050">
    <property type="entry name" value="Pectin_lyase_fold/virulence"/>
</dbReference>
<evidence type="ECO:0000313" key="1">
    <source>
        <dbReference type="EMBL" id="CEG33831.1"/>
    </source>
</evidence>
<proteinExistence type="predicted"/>
<reference evidence="1 2" key="1">
    <citation type="journal article" date="2014" name="Genome Announc.">
        <title>Genome Sequence of Bacillus simplex Strain P558, Isolated from a Human Fecal Sample.</title>
        <authorList>
            <person name="Croce O."/>
            <person name="Hugon P."/>
            <person name="Lagier J.C."/>
            <person name="Bibi F."/>
            <person name="Robert C."/>
            <person name="Azhar E.I."/>
            <person name="Raoult D."/>
            <person name="Fournier P.E."/>
        </authorList>
    </citation>
    <scope>NUCLEOTIDE SEQUENCE [LARGE SCALE GENOMIC DNA]</scope>
    <source>
        <strain evidence="1 2">P558</strain>
    </source>
</reference>
<dbReference type="AlphaFoldDB" id="A0AAN2PKC0"/>
<dbReference type="GO" id="GO:0016829">
    <property type="term" value="F:lyase activity"/>
    <property type="evidence" value="ECO:0007669"/>
    <property type="project" value="UniProtKB-KW"/>
</dbReference>
<dbReference type="RefSeq" id="WP_072273280.1">
    <property type="nucleotide sequence ID" value="NZ_CCXW01000001.1"/>
</dbReference>
<dbReference type="SUPFAM" id="SSF51126">
    <property type="entry name" value="Pectin lyase-like"/>
    <property type="match status" value="1"/>
</dbReference>
<dbReference type="Proteomes" id="UP000182110">
    <property type="component" value="Unassembled WGS sequence"/>
</dbReference>
<organism evidence="1 2">
    <name type="scientific">Peribacillus simplex</name>
    <dbReference type="NCBI Taxonomy" id="1478"/>
    <lineage>
        <taxon>Bacteria</taxon>
        <taxon>Bacillati</taxon>
        <taxon>Bacillota</taxon>
        <taxon>Bacilli</taxon>
        <taxon>Bacillales</taxon>
        <taxon>Bacillaceae</taxon>
        <taxon>Peribacillus</taxon>
    </lineage>
</organism>
<protein>
    <submittedName>
        <fullName evidence="1">Pectate lyase superfamily protein</fullName>
    </submittedName>
</protein>
<dbReference type="EMBL" id="CCXW01000001">
    <property type="protein sequence ID" value="CEG33831.1"/>
    <property type="molecule type" value="Genomic_DNA"/>
</dbReference>
<keyword evidence="2" id="KW-1185">Reference proteome</keyword>